<proteinExistence type="predicted"/>
<dbReference type="PROSITE" id="PS51257">
    <property type="entry name" value="PROKAR_LIPOPROTEIN"/>
    <property type="match status" value="1"/>
</dbReference>
<dbReference type="Proteomes" id="UP000599074">
    <property type="component" value="Unassembled WGS sequence"/>
</dbReference>
<evidence type="ECO:0000313" key="2">
    <source>
        <dbReference type="EMBL" id="GII23735.1"/>
    </source>
</evidence>
<dbReference type="PANTHER" id="PTHR39335:SF1">
    <property type="entry name" value="BLL4220 PROTEIN"/>
    <property type="match status" value="1"/>
</dbReference>
<name>A0A8J3X0U2_9ACTN</name>
<keyword evidence="3" id="KW-1185">Reference proteome</keyword>
<evidence type="ECO:0000313" key="3">
    <source>
        <dbReference type="Proteomes" id="UP000599074"/>
    </source>
</evidence>
<gene>
    <name evidence="2" type="ORF">Pme01_33320</name>
</gene>
<sequence>MRRPIVAALAMAAVLSATACGSPDPIEVAAPASPLPAAEIRGTAVLRAENLPQVGAVVVDGGGYTLYRFDRDSARPPKSTCLEDCWMKWPPVIDTGDLRLEGIDQGLVGSVVRPDSTRQVTIGGWPVYRYAGDAAPGETKGHGVGNTWFAVTPQGRKATGSTG</sequence>
<dbReference type="AlphaFoldDB" id="A0A8J3X0U2"/>
<protein>
    <recommendedName>
        <fullName evidence="4">Lipoprotein with Yx(FWY)xxD motif</fullName>
    </recommendedName>
</protein>
<accession>A0A8J3X0U2</accession>
<feature type="signal peptide" evidence="1">
    <location>
        <begin position="1"/>
        <end position="19"/>
    </location>
</feature>
<evidence type="ECO:0000256" key="1">
    <source>
        <dbReference type="SAM" id="SignalP"/>
    </source>
</evidence>
<evidence type="ECO:0008006" key="4">
    <source>
        <dbReference type="Google" id="ProtNLM"/>
    </source>
</evidence>
<dbReference type="EMBL" id="BOON01000031">
    <property type="protein sequence ID" value="GII23735.1"/>
    <property type="molecule type" value="Genomic_DNA"/>
</dbReference>
<keyword evidence="1" id="KW-0732">Signal</keyword>
<dbReference type="InterPro" id="IPR005297">
    <property type="entry name" value="Lipoprotein_repeat"/>
</dbReference>
<dbReference type="GO" id="GO:0043448">
    <property type="term" value="P:alkane catabolic process"/>
    <property type="evidence" value="ECO:0007669"/>
    <property type="project" value="TreeGrafter"/>
</dbReference>
<organism evidence="2 3">
    <name type="scientific">Planosporangium mesophilum</name>
    <dbReference type="NCBI Taxonomy" id="689768"/>
    <lineage>
        <taxon>Bacteria</taxon>
        <taxon>Bacillati</taxon>
        <taxon>Actinomycetota</taxon>
        <taxon>Actinomycetes</taxon>
        <taxon>Micromonosporales</taxon>
        <taxon>Micromonosporaceae</taxon>
        <taxon>Planosporangium</taxon>
    </lineage>
</organism>
<dbReference type="Pfam" id="PF03640">
    <property type="entry name" value="Lipoprotein_15"/>
    <property type="match status" value="2"/>
</dbReference>
<feature type="chain" id="PRO_5038876100" description="Lipoprotein with Yx(FWY)xxD motif" evidence="1">
    <location>
        <begin position="20"/>
        <end position="163"/>
    </location>
</feature>
<dbReference type="RefSeq" id="WP_168114251.1">
    <property type="nucleotide sequence ID" value="NZ_BOON01000031.1"/>
</dbReference>
<reference evidence="2" key="1">
    <citation type="submission" date="2021-01" db="EMBL/GenBank/DDBJ databases">
        <title>Whole genome shotgun sequence of Planosporangium mesophilum NBRC 109066.</title>
        <authorList>
            <person name="Komaki H."/>
            <person name="Tamura T."/>
        </authorList>
    </citation>
    <scope>NUCLEOTIDE SEQUENCE</scope>
    <source>
        <strain evidence="2">NBRC 109066</strain>
    </source>
</reference>
<dbReference type="PANTHER" id="PTHR39335">
    <property type="entry name" value="BLL4220 PROTEIN"/>
    <property type="match status" value="1"/>
</dbReference>
<comment type="caution">
    <text evidence="2">The sequence shown here is derived from an EMBL/GenBank/DDBJ whole genome shotgun (WGS) entry which is preliminary data.</text>
</comment>